<accession>A0A2Z7CK41</accession>
<dbReference type="Proteomes" id="UP000250235">
    <property type="component" value="Unassembled WGS sequence"/>
</dbReference>
<reference evidence="2 3" key="1">
    <citation type="journal article" date="2015" name="Proc. Natl. Acad. Sci. U.S.A.">
        <title>The resurrection genome of Boea hygrometrica: A blueprint for survival of dehydration.</title>
        <authorList>
            <person name="Xiao L."/>
            <person name="Yang G."/>
            <person name="Zhang L."/>
            <person name="Yang X."/>
            <person name="Zhao S."/>
            <person name="Ji Z."/>
            <person name="Zhou Q."/>
            <person name="Hu M."/>
            <person name="Wang Y."/>
            <person name="Chen M."/>
            <person name="Xu Y."/>
            <person name="Jin H."/>
            <person name="Xiao X."/>
            <person name="Hu G."/>
            <person name="Bao F."/>
            <person name="Hu Y."/>
            <person name="Wan P."/>
            <person name="Li L."/>
            <person name="Deng X."/>
            <person name="Kuang T."/>
            <person name="Xiang C."/>
            <person name="Zhu J.K."/>
            <person name="Oliver M.J."/>
            <person name="He Y."/>
        </authorList>
    </citation>
    <scope>NUCLEOTIDE SEQUENCE [LARGE SCALE GENOMIC DNA]</scope>
    <source>
        <strain evidence="3">cv. XS01</strain>
    </source>
</reference>
<feature type="region of interest" description="Disordered" evidence="1">
    <location>
        <begin position="61"/>
        <end position="84"/>
    </location>
</feature>
<gene>
    <name evidence="2" type="ORF">F511_22087</name>
</gene>
<dbReference type="EMBL" id="KQ996419">
    <property type="protein sequence ID" value="KZV45156.1"/>
    <property type="molecule type" value="Genomic_DNA"/>
</dbReference>
<proteinExistence type="predicted"/>
<sequence>MNKMHMLCMRKRNNSSTESATEYVATFYLNDTTHGQRQQLRNLALANNRPQEWYKMKELLKRSPTLPRTNQTTASNDGNSPEKLTVNSALGDLTKRCRTAYVIKSATSWSPKTINWFLSREILAKAAGYPDASYSNTPPVASYSDVD</sequence>
<evidence type="ECO:0000256" key="1">
    <source>
        <dbReference type="SAM" id="MobiDB-lite"/>
    </source>
</evidence>
<name>A0A2Z7CK41_9LAMI</name>
<feature type="compositionally biased region" description="Polar residues" evidence="1">
    <location>
        <begin position="66"/>
        <end position="79"/>
    </location>
</feature>
<organism evidence="2 3">
    <name type="scientific">Dorcoceras hygrometricum</name>
    <dbReference type="NCBI Taxonomy" id="472368"/>
    <lineage>
        <taxon>Eukaryota</taxon>
        <taxon>Viridiplantae</taxon>
        <taxon>Streptophyta</taxon>
        <taxon>Embryophyta</taxon>
        <taxon>Tracheophyta</taxon>
        <taxon>Spermatophyta</taxon>
        <taxon>Magnoliopsida</taxon>
        <taxon>eudicotyledons</taxon>
        <taxon>Gunneridae</taxon>
        <taxon>Pentapetalae</taxon>
        <taxon>asterids</taxon>
        <taxon>lamiids</taxon>
        <taxon>Lamiales</taxon>
        <taxon>Gesneriaceae</taxon>
        <taxon>Didymocarpoideae</taxon>
        <taxon>Trichosporeae</taxon>
        <taxon>Loxocarpinae</taxon>
        <taxon>Dorcoceras</taxon>
    </lineage>
</organism>
<evidence type="ECO:0000313" key="3">
    <source>
        <dbReference type="Proteomes" id="UP000250235"/>
    </source>
</evidence>
<keyword evidence="3" id="KW-1185">Reference proteome</keyword>
<dbReference type="AlphaFoldDB" id="A0A2Z7CK41"/>
<protein>
    <submittedName>
        <fullName evidence="2">Uncharacterized protein</fullName>
    </submittedName>
</protein>
<evidence type="ECO:0000313" key="2">
    <source>
        <dbReference type="EMBL" id="KZV45156.1"/>
    </source>
</evidence>